<evidence type="ECO:0000313" key="2">
    <source>
        <dbReference type="EMBL" id="XBV84523.1"/>
    </source>
</evidence>
<dbReference type="Gene3D" id="1.10.10.10">
    <property type="entry name" value="Winged helix-like DNA-binding domain superfamily/Winged helix DNA-binding domain"/>
    <property type="match status" value="1"/>
</dbReference>
<dbReference type="PROSITE" id="PS50995">
    <property type="entry name" value="HTH_MARR_2"/>
    <property type="match status" value="1"/>
</dbReference>
<dbReference type="InterPro" id="IPR036390">
    <property type="entry name" value="WH_DNA-bd_sf"/>
</dbReference>
<dbReference type="EMBL" id="CP158299">
    <property type="protein sequence ID" value="XBV84523.1"/>
    <property type="molecule type" value="Genomic_DNA"/>
</dbReference>
<organism evidence="2">
    <name type="scientific">Deinococcus sonorensis KR-87</name>
    <dbReference type="NCBI Taxonomy" id="694439"/>
    <lineage>
        <taxon>Bacteria</taxon>
        <taxon>Thermotogati</taxon>
        <taxon>Deinococcota</taxon>
        <taxon>Deinococci</taxon>
        <taxon>Deinococcales</taxon>
        <taxon>Deinococcaceae</taxon>
        <taxon>Deinococcus</taxon>
    </lineage>
</organism>
<dbReference type="PANTHER" id="PTHR33164:SF85">
    <property type="entry name" value="TRANSCRIPTIONAL REGULATOR, MARR FAMILY"/>
    <property type="match status" value="1"/>
</dbReference>
<dbReference type="InterPro" id="IPR000835">
    <property type="entry name" value="HTH_MarR-typ"/>
</dbReference>
<dbReference type="RefSeq" id="WP_350242560.1">
    <property type="nucleotide sequence ID" value="NZ_CP158299.1"/>
</dbReference>
<dbReference type="AlphaFoldDB" id="A0AAU7U8J3"/>
<protein>
    <submittedName>
        <fullName evidence="2">MarR family winged helix-turn-helix transcriptional regulator</fullName>
    </submittedName>
</protein>
<name>A0AAU7U8J3_9DEIO</name>
<gene>
    <name evidence="2" type="ORF">ABOD76_13860</name>
</gene>
<dbReference type="KEGG" id="dsc:ABOD76_13860"/>
<dbReference type="InterPro" id="IPR036388">
    <property type="entry name" value="WH-like_DNA-bd_sf"/>
</dbReference>
<dbReference type="GO" id="GO:0003700">
    <property type="term" value="F:DNA-binding transcription factor activity"/>
    <property type="evidence" value="ECO:0007669"/>
    <property type="project" value="InterPro"/>
</dbReference>
<dbReference type="GO" id="GO:0006950">
    <property type="term" value="P:response to stress"/>
    <property type="evidence" value="ECO:0007669"/>
    <property type="project" value="TreeGrafter"/>
</dbReference>
<accession>A0AAU7U8J3</accession>
<feature type="domain" description="HTH marR-type" evidence="1">
    <location>
        <begin position="17"/>
        <end position="146"/>
    </location>
</feature>
<dbReference type="PANTHER" id="PTHR33164">
    <property type="entry name" value="TRANSCRIPTIONAL REGULATOR, MARR FAMILY"/>
    <property type="match status" value="1"/>
</dbReference>
<dbReference type="CDD" id="cd00090">
    <property type="entry name" value="HTH_ARSR"/>
    <property type="match status" value="1"/>
</dbReference>
<proteinExistence type="predicted"/>
<evidence type="ECO:0000259" key="1">
    <source>
        <dbReference type="PROSITE" id="PS50995"/>
    </source>
</evidence>
<dbReference type="Pfam" id="PF12802">
    <property type="entry name" value="MarR_2"/>
    <property type="match status" value="1"/>
</dbReference>
<reference evidence="2" key="1">
    <citation type="submission" date="2024-06" db="EMBL/GenBank/DDBJ databases">
        <title>Draft Genome Sequence of Deinococcus sonorensis Type Strain KR-87, a Biofilm Producing Representative of the Genus Deinococcus.</title>
        <authorList>
            <person name="Boren L.S."/>
            <person name="Grosso R.A."/>
            <person name="Hugenberg-Cox A.N."/>
            <person name="Hill J.T.E."/>
            <person name="Albert C.M."/>
            <person name="Tuohy J.M."/>
        </authorList>
    </citation>
    <scope>NUCLEOTIDE SEQUENCE</scope>
    <source>
        <strain evidence="2">KR-87</strain>
    </source>
</reference>
<dbReference type="InterPro" id="IPR011991">
    <property type="entry name" value="ArsR-like_HTH"/>
</dbReference>
<dbReference type="SMART" id="SM00347">
    <property type="entry name" value="HTH_MARR"/>
    <property type="match status" value="1"/>
</dbReference>
<sequence>MTTAPHPPTTDSERRRAVLAWARLGRAYQALLLQTEASVRDHGLSGMEFDILAHVAGRPGLTQQDLASRLFVSQGNVTYQVSKLEERGLLERRPAGRSNTLHLTAAGQAIHDRAAPQQGDLHARQFAALSPEEQAQLTALLRRLHPTDSKE</sequence>
<dbReference type="InterPro" id="IPR039422">
    <property type="entry name" value="MarR/SlyA-like"/>
</dbReference>
<dbReference type="PRINTS" id="PR00598">
    <property type="entry name" value="HTHMARR"/>
</dbReference>
<dbReference type="SUPFAM" id="SSF46785">
    <property type="entry name" value="Winged helix' DNA-binding domain"/>
    <property type="match status" value="1"/>
</dbReference>